<evidence type="ECO:0008006" key="3">
    <source>
        <dbReference type="Google" id="ProtNLM"/>
    </source>
</evidence>
<dbReference type="EMBL" id="SEYY01022364">
    <property type="protein sequence ID" value="KAB7495595.1"/>
    <property type="molecule type" value="Genomic_DNA"/>
</dbReference>
<dbReference type="Proteomes" id="UP000326759">
    <property type="component" value="Unassembled WGS sequence"/>
</dbReference>
<protein>
    <recommendedName>
        <fullName evidence="3">C-type lectin domain-containing protein</fullName>
    </recommendedName>
</protein>
<organism evidence="1 2">
    <name type="scientific">Armadillidium nasatum</name>
    <dbReference type="NCBI Taxonomy" id="96803"/>
    <lineage>
        <taxon>Eukaryota</taxon>
        <taxon>Metazoa</taxon>
        <taxon>Ecdysozoa</taxon>
        <taxon>Arthropoda</taxon>
        <taxon>Crustacea</taxon>
        <taxon>Multicrustacea</taxon>
        <taxon>Malacostraca</taxon>
        <taxon>Eumalacostraca</taxon>
        <taxon>Peracarida</taxon>
        <taxon>Isopoda</taxon>
        <taxon>Oniscidea</taxon>
        <taxon>Crinocheta</taxon>
        <taxon>Armadillidiidae</taxon>
        <taxon>Armadillidium</taxon>
    </lineage>
</organism>
<dbReference type="CDD" id="cd00037">
    <property type="entry name" value="CLECT"/>
    <property type="match status" value="1"/>
</dbReference>
<dbReference type="InterPro" id="IPR016187">
    <property type="entry name" value="CTDL_fold"/>
</dbReference>
<proteinExistence type="predicted"/>
<accession>A0A5N5SND8</accession>
<dbReference type="SUPFAM" id="SSF56436">
    <property type="entry name" value="C-type lectin-like"/>
    <property type="match status" value="1"/>
</dbReference>
<evidence type="ECO:0000313" key="1">
    <source>
        <dbReference type="EMBL" id="KAB7495595.1"/>
    </source>
</evidence>
<dbReference type="AlphaFoldDB" id="A0A5N5SND8"/>
<evidence type="ECO:0000313" key="2">
    <source>
        <dbReference type="Proteomes" id="UP000326759"/>
    </source>
</evidence>
<dbReference type="Gene3D" id="3.10.100.10">
    <property type="entry name" value="Mannose-Binding Protein A, subunit A"/>
    <property type="match status" value="1"/>
</dbReference>
<reference evidence="1 2" key="1">
    <citation type="journal article" date="2019" name="PLoS Biol.">
        <title>Sex chromosomes control vertical transmission of feminizing Wolbachia symbionts in an isopod.</title>
        <authorList>
            <person name="Becking T."/>
            <person name="Chebbi M.A."/>
            <person name="Giraud I."/>
            <person name="Moumen B."/>
            <person name="Laverre T."/>
            <person name="Caubet Y."/>
            <person name="Peccoud J."/>
            <person name="Gilbert C."/>
            <person name="Cordaux R."/>
        </authorList>
    </citation>
    <scope>NUCLEOTIDE SEQUENCE [LARGE SCALE GENOMIC DNA]</scope>
    <source>
        <strain evidence="1">ANa2</strain>
        <tissue evidence="1">Whole body excluding digestive tract and cuticle</tissue>
    </source>
</reference>
<name>A0A5N5SND8_9CRUS</name>
<dbReference type="InterPro" id="IPR016186">
    <property type="entry name" value="C-type_lectin-like/link_sf"/>
</dbReference>
<comment type="caution">
    <text evidence="1">The sequence shown here is derived from an EMBL/GenBank/DDBJ whole genome shotgun (WGS) entry which is preliminary data.</text>
</comment>
<sequence length="137" mass="16041">MMKFIGEAMNETMKRNFSECPPFFTPFGDTHKCISLFTPIKVSWFEARMFCESMTGNLAILDDINTYIQLLKYIEEKVCNCVNSKINKQCEDNERKLMPRFTGDAETCLSILEENFYYFSDEWCTVKLSPLCMTNKI</sequence>
<dbReference type="OrthoDB" id="441660at2759"/>
<gene>
    <name evidence="1" type="ORF">Anas_08200</name>
</gene>
<keyword evidence="2" id="KW-1185">Reference proteome</keyword>